<sequence length="323" mass="35043">MDAAAGAAVERTIVGRPLLYGVQRRTIARELAAEHGGVVHRRTLAQHGIDRHGIRHEMEAGRWFRAGRHTVAVTGPDLGPEALLWRAVWESGSGARLDGASALIADGLTGFTHALIDVSLAADNRHHPVEGVRLHRVAVPSPNVRAGIPRVATEVAAIHAGQWAVSNRQAALLICLSVQQRLTSPARLGLAWRGVTRSPRRAFLGAVIGDVTDGAHSLGELDFTRMVRAVGLPEPTRQVVREGPKGRVYLDVSWDDVGLVVEIDGGHHALALNPIDDALRQNDRVVAGERVIRIPVIGLRLTPNEFLAQVRQMYDVLARNQIR</sequence>
<keyword evidence="2" id="KW-1185">Reference proteome</keyword>
<dbReference type="RefSeq" id="WP_229749945.1">
    <property type="nucleotide sequence ID" value="NZ_BMHI01000008.1"/>
</dbReference>
<reference evidence="1" key="2">
    <citation type="submission" date="2020-09" db="EMBL/GenBank/DDBJ databases">
        <authorList>
            <person name="Sun Q."/>
            <person name="Zhou Y."/>
        </authorList>
    </citation>
    <scope>NUCLEOTIDE SEQUENCE</scope>
    <source>
        <strain evidence="1">CGMCC 1.15085</strain>
    </source>
</reference>
<name>A0A916X1P4_9MICO</name>
<gene>
    <name evidence="1" type="ORF">GCM10011492_43440</name>
</gene>
<dbReference type="Proteomes" id="UP000636793">
    <property type="component" value="Unassembled WGS sequence"/>
</dbReference>
<evidence type="ECO:0000313" key="1">
    <source>
        <dbReference type="EMBL" id="GGB47559.1"/>
    </source>
</evidence>
<evidence type="ECO:0008006" key="3">
    <source>
        <dbReference type="Google" id="ProtNLM"/>
    </source>
</evidence>
<dbReference type="EMBL" id="BMHI01000008">
    <property type="protein sequence ID" value="GGB47559.1"/>
    <property type="molecule type" value="Genomic_DNA"/>
</dbReference>
<evidence type="ECO:0000313" key="2">
    <source>
        <dbReference type="Proteomes" id="UP000636793"/>
    </source>
</evidence>
<organism evidence="1 2">
    <name type="scientific">Flexivirga endophytica</name>
    <dbReference type="NCBI Taxonomy" id="1849103"/>
    <lineage>
        <taxon>Bacteria</taxon>
        <taxon>Bacillati</taxon>
        <taxon>Actinomycetota</taxon>
        <taxon>Actinomycetes</taxon>
        <taxon>Micrococcales</taxon>
        <taxon>Dermacoccaceae</taxon>
        <taxon>Flexivirga</taxon>
    </lineage>
</organism>
<protein>
    <recommendedName>
        <fullName evidence="3">DUF559 domain-containing protein</fullName>
    </recommendedName>
</protein>
<reference evidence="1" key="1">
    <citation type="journal article" date="2014" name="Int. J. Syst. Evol. Microbiol.">
        <title>Complete genome sequence of Corynebacterium casei LMG S-19264T (=DSM 44701T), isolated from a smear-ripened cheese.</title>
        <authorList>
            <consortium name="US DOE Joint Genome Institute (JGI-PGF)"/>
            <person name="Walter F."/>
            <person name="Albersmeier A."/>
            <person name="Kalinowski J."/>
            <person name="Ruckert C."/>
        </authorList>
    </citation>
    <scope>NUCLEOTIDE SEQUENCE</scope>
    <source>
        <strain evidence="1">CGMCC 1.15085</strain>
    </source>
</reference>
<proteinExistence type="predicted"/>
<accession>A0A916X1P4</accession>
<comment type="caution">
    <text evidence="1">The sequence shown here is derived from an EMBL/GenBank/DDBJ whole genome shotgun (WGS) entry which is preliminary data.</text>
</comment>
<dbReference type="AlphaFoldDB" id="A0A916X1P4"/>